<name>S7TDW7_9BACT</name>
<dbReference type="Pfam" id="PF01565">
    <property type="entry name" value="FAD_binding_4"/>
    <property type="match status" value="1"/>
</dbReference>
<dbReference type="RefSeq" id="WP_020885989.1">
    <property type="nucleotide sequence ID" value="NZ_ATHI01000004.1"/>
</dbReference>
<keyword evidence="3" id="KW-0285">Flavoprotein</keyword>
<evidence type="ECO:0000256" key="3">
    <source>
        <dbReference type="ARBA" id="ARBA00022630"/>
    </source>
</evidence>
<dbReference type="PATRIC" id="fig|1121439.3.peg.490"/>
<organism evidence="7 8">
    <name type="scientific">Alkalidesulfovibrio alkalitolerans DSM 16529</name>
    <dbReference type="NCBI Taxonomy" id="1121439"/>
    <lineage>
        <taxon>Bacteria</taxon>
        <taxon>Pseudomonadati</taxon>
        <taxon>Thermodesulfobacteriota</taxon>
        <taxon>Desulfovibrionia</taxon>
        <taxon>Desulfovibrionales</taxon>
        <taxon>Desulfovibrionaceae</taxon>
        <taxon>Alkalidesulfovibrio</taxon>
    </lineage>
</organism>
<dbReference type="InterPro" id="IPR016169">
    <property type="entry name" value="FAD-bd_PCMH_sub2"/>
</dbReference>
<dbReference type="PROSITE" id="PS51387">
    <property type="entry name" value="FAD_PCMH"/>
    <property type="match status" value="1"/>
</dbReference>
<dbReference type="FunFam" id="3.30.70.2740:FF:000001">
    <property type="entry name" value="D-lactate dehydrogenase mitochondrial"/>
    <property type="match status" value="1"/>
</dbReference>
<evidence type="ECO:0000256" key="4">
    <source>
        <dbReference type="ARBA" id="ARBA00022827"/>
    </source>
</evidence>
<gene>
    <name evidence="7" type="ORF">dsat_2103</name>
</gene>
<dbReference type="AlphaFoldDB" id="S7TDW7"/>
<comment type="similarity">
    <text evidence="2">Belongs to the FAD-binding oxidoreductase/transferase type 4 family.</text>
</comment>
<dbReference type="GO" id="GO:0016491">
    <property type="term" value="F:oxidoreductase activity"/>
    <property type="evidence" value="ECO:0007669"/>
    <property type="project" value="UniProtKB-KW"/>
</dbReference>
<dbReference type="InterPro" id="IPR006094">
    <property type="entry name" value="Oxid_FAD_bind_N"/>
</dbReference>
<dbReference type="InterPro" id="IPR016171">
    <property type="entry name" value="Vanillyl_alc_oxidase_C-sub2"/>
</dbReference>
<keyword evidence="4" id="KW-0274">FAD</keyword>
<dbReference type="Gene3D" id="3.30.70.2740">
    <property type="match status" value="1"/>
</dbReference>
<accession>S7TDW7</accession>
<dbReference type="InterPro" id="IPR036318">
    <property type="entry name" value="FAD-bd_PCMH-like_sf"/>
</dbReference>
<dbReference type="FunFam" id="1.10.45.10:FF:000001">
    <property type="entry name" value="D-lactate dehydrogenase mitochondrial"/>
    <property type="match status" value="1"/>
</dbReference>
<evidence type="ECO:0000256" key="5">
    <source>
        <dbReference type="ARBA" id="ARBA00023002"/>
    </source>
</evidence>
<protein>
    <submittedName>
        <fullName evidence="7">FAD linked oxidase domain protein</fullName>
    </submittedName>
</protein>
<evidence type="ECO:0000313" key="7">
    <source>
        <dbReference type="EMBL" id="EPR35402.1"/>
    </source>
</evidence>
<dbReference type="STRING" id="1121439.dsat_2103"/>
<dbReference type="PANTHER" id="PTHR42934">
    <property type="entry name" value="GLYCOLATE OXIDASE SUBUNIT GLCD"/>
    <property type="match status" value="1"/>
</dbReference>
<feature type="domain" description="FAD-binding PCMH-type" evidence="6">
    <location>
        <begin position="36"/>
        <end position="216"/>
    </location>
</feature>
<dbReference type="InterPro" id="IPR016166">
    <property type="entry name" value="FAD-bd_PCMH"/>
</dbReference>
<dbReference type="GO" id="GO:0071949">
    <property type="term" value="F:FAD binding"/>
    <property type="evidence" value="ECO:0007669"/>
    <property type="project" value="InterPro"/>
</dbReference>
<reference evidence="7 8" key="1">
    <citation type="journal article" date="2013" name="Genome Announc.">
        <title>Draft genome sequences for three mercury-methylating, sulfate-reducing bacteria.</title>
        <authorList>
            <person name="Brown S.D."/>
            <person name="Hurt R.A.Jr."/>
            <person name="Gilmour C.C."/>
            <person name="Elias D.A."/>
        </authorList>
    </citation>
    <scope>NUCLEOTIDE SEQUENCE [LARGE SCALE GENOMIC DNA]</scope>
    <source>
        <strain evidence="7 8">DSM 16529</strain>
    </source>
</reference>
<evidence type="ECO:0000256" key="1">
    <source>
        <dbReference type="ARBA" id="ARBA00001974"/>
    </source>
</evidence>
<dbReference type="Pfam" id="PF02913">
    <property type="entry name" value="FAD-oxidase_C"/>
    <property type="match status" value="1"/>
</dbReference>
<dbReference type="SUPFAM" id="SSF55103">
    <property type="entry name" value="FAD-linked oxidases, C-terminal domain"/>
    <property type="match status" value="1"/>
</dbReference>
<comment type="cofactor">
    <cofactor evidence="1">
        <name>FAD</name>
        <dbReference type="ChEBI" id="CHEBI:57692"/>
    </cofactor>
</comment>
<evidence type="ECO:0000259" key="6">
    <source>
        <dbReference type="PROSITE" id="PS51387"/>
    </source>
</evidence>
<dbReference type="eggNOG" id="COG0277">
    <property type="taxonomic scope" value="Bacteria"/>
</dbReference>
<dbReference type="InterPro" id="IPR051914">
    <property type="entry name" value="FAD-linked_OxidoTrans_Type4"/>
</dbReference>
<comment type="caution">
    <text evidence="7">The sequence shown here is derived from an EMBL/GenBank/DDBJ whole genome shotgun (WGS) entry which is preliminary data.</text>
</comment>
<proteinExistence type="inferred from homology"/>
<dbReference type="Gene3D" id="1.10.45.10">
    <property type="entry name" value="Vanillyl-alcohol Oxidase, Chain A, domain 4"/>
    <property type="match status" value="1"/>
</dbReference>
<dbReference type="PANTHER" id="PTHR42934:SF2">
    <property type="entry name" value="GLYCOLATE OXIDASE SUBUNIT GLCD"/>
    <property type="match status" value="1"/>
</dbReference>
<evidence type="ECO:0000256" key="2">
    <source>
        <dbReference type="ARBA" id="ARBA00008000"/>
    </source>
</evidence>
<dbReference type="InterPro" id="IPR016164">
    <property type="entry name" value="FAD-linked_Oxase-like_C"/>
</dbReference>
<keyword evidence="8" id="KW-1185">Reference proteome</keyword>
<dbReference type="Gene3D" id="3.30.465.10">
    <property type="match status" value="1"/>
</dbReference>
<dbReference type="Proteomes" id="UP000014975">
    <property type="component" value="Unassembled WGS sequence"/>
</dbReference>
<evidence type="ECO:0000313" key="8">
    <source>
        <dbReference type="Proteomes" id="UP000014975"/>
    </source>
</evidence>
<dbReference type="SUPFAM" id="SSF56176">
    <property type="entry name" value="FAD-binding/transporter-associated domain-like"/>
    <property type="match status" value="1"/>
</dbReference>
<keyword evidence="5" id="KW-0560">Oxidoreductase</keyword>
<dbReference type="InterPro" id="IPR004113">
    <property type="entry name" value="FAD-bd_oxidored_4_C"/>
</dbReference>
<dbReference type="EMBL" id="ATHI01000004">
    <property type="protein sequence ID" value="EPR35402.1"/>
    <property type="molecule type" value="Genomic_DNA"/>
</dbReference>
<sequence length="463" mass="49258">MISKALITEFETAVGKDNVMTEATELHSYSYDSAVLDQVQPGIVVRPTESENLGKVVKLCNDNGLKLTVRGAGTNLSGGTIPHPGGVVCLTSALDKILELNEEDLYAVVQPGVVTAKFAAHVASKGLLYPPDPGSQAVSTLGGNVAENAGGLRALKYGVTKDYVMGIDFFDVNGELVRSGGKTVKCVTGYNLAGLMIASEGTLGVFEKITLKLVPPPTAFKAMMAVFDDVMGASRAVAAIIANKILPATLEMMDNFTIRTVENFRKAGLPTDAAAMLLIEVDGHPAQVEDDAAKVEAICKEHKARSVRVAKDAAERNAVWQARRDALPALARVRPTTVLEDATVPRSKIPAMMQALDRIAKKYDLTIGTFGHAGDGNLHPTILTDKRDANEWHRVEEAVDAIFDEALALGGTLSGEHGIGLAKSKYMKNECGIASIEYSRRMKSVLDPKGILNPGKILGPLLG</sequence>